<proteinExistence type="predicted"/>
<sequence length="125" mass="14198">MNKAIWKPFFLFLILINAVVWTVAAMFPELYGVSWPWSMGILVFLNALSFLVFQKSLKQNPKTSSLIFLALTTGKMLLAMIYVLVLVMGLEISSLNDSLFFVILYLLFLALEVVVFARNVKAQDK</sequence>
<keyword evidence="1" id="KW-0812">Transmembrane</keyword>
<feature type="transmembrane region" description="Helical" evidence="1">
    <location>
        <begin position="34"/>
        <end position="53"/>
    </location>
</feature>
<gene>
    <name evidence="2" type="ORF">SDC9_65132</name>
</gene>
<dbReference type="EMBL" id="VSSQ01003036">
    <property type="protein sequence ID" value="MPM18719.1"/>
    <property type="molecule type" value="Genomic_DNA"/>
</dbReference>
<keyword evidence="1" id="KW-0472">Membrane</keyword>
<evidence type="ECO:0000256" key="1">
    <source>
        <dbReference type="SAM" id="Phobius"/>
    </source>
</evidence>
<evidence type="ECO:0008006" key="3">
    <source>
        <dbReference type="Google" id="ProtNLM"/>
    </source>
</evidence>
<feature type="transmembrane region" description="Helical" evidence="1">
    <location>
        <begin position="99"/>
        <end position="117"/>
    </location>
</feature>
<feature type="transmembrane region" description="Helical" evidence="1">
    <location>
        <begin position="65"/>
        <end position="87"/>
    </location>
</feature>
<name>A0A644XRK6_9ZZZZ</name>
<comment type="caution">
    <text evidence="2">The sequence shown here is derived from an EMBL/GenBank/DDBJ whole genome shotgun (WGS) entry which is preliminary data.</text>
</comment>
<feature type="transmembrane region" description="Helical" evidence="1">
    <location>
        <begin position="9"/>
        <end position="28"/>
    </location>
</feature>
<protein>
    <recommendedName>
        <fullName evidence="3">ATP synthase protein I</fullName>
    </recommendedName>
</protein>
<accession>A0A644XRK6</accession>
<keyword evidence="1" id="KW-1133">Transmembrane helix</keyword>
<dbReference type="AlphaFoldDB" id="A0A644XRK6"/>
<organism evidence="2">
    <name type="scientific">bioreactor metagenome</name>
    <dbReference type="NCBI Taxonomy" id="1076179"/>
    <lineage>
        <taxon>unclassified sequences</taxon>
        <taxon>metagenomes</taxon>
        <taxon>ecological metagenomes</taxon>
    </lineage>
</organism>
<evidence type="ECO:0000313" key="2">
    <source>
        <dbReference type="EMBL" id="MPM18719.1"/>
    </source>
</evidence>
<reference evidence="2" key="1">
    <citation type="submission" date="2019-08" db="EMBL/GenBank/DDBJ databases">
        <authorList>
            <person name="Kucharzyk K."/>
            <person name="Murdoch R.W."/>
            <person name="Higgins S."/>
            <person name="Loffler F."/>
        </authorList>
    </citation>
    <scope>NUCLEOTIDE SEQUENCE</scope>
</reference>